<dbReference type="PROSITE" id="PS01124">
    <property type="entry name" value="HTH_ARAC_FAMILY_2"/>
    <property type="match status" value="1"/>
</dbReference>
<dbReference type="InterPro" id="IPR009057">
    <property type="entry name" value="Homeodomain-like_sf"/>
</dbReference>
<proteinExistence type="predicted"/>
<evidence type="ECO:0000313" key="6">
    <source>
        <dbReference type="EMBL" id="MFB9522392.1"/>
    </source>
</evidence>
<evidence type="ECO:0000256" key="4">
    <source>
        <dbReference type="SAM" id="MobiDB-lite"/>
    </source>
</evidence>
<gene>
    <name evidence="6" type="ORF">ACFFTU_20810</name>
</gene>
<dbReference type="PANTHER" id="PTHR46796:SF13">
    <property type="entry name" value="HTH-TYPE TRANSCRIPTIONAL ACTIVATOR RHAS"/>
    <property type="match status" value="1"/>
</dbReference>
<evidence type="ECO:0000256" key="1">
    <source>
        <dbReference type="ARBA" id="ARBA00023015"/>
    </source>
</evidence>
<keyword evidence="2" id="KW-0238">DNA-binding</keyword>
<dbReference type="InterPro" id="IPR020449">
    <property type="entry name" value="Tscrpt_reg_AraC-type_HTH"/>
</dbReference>
<sequence>MPSTASTNAVRRVIRDMRADTGREWTVDEMAAAAMFSKFHFTRLFRDSTGLSPGRFLSALRLQEAKRLLRTTGFSVAEISAQVGYSSVGTFSTRFKECVGLPPSEFRSTGGFASYTYGDVGALSSPRHSAKRNSDRRVDFRHSAARDPVVHGRVLPPAPDHTVGTAAADALGPCVVGLFPAPTHQGLPVRRIVLDRPGPFTFTDVPAGSWYVLGHSLPGAACRVPVADPGTPAYVGGYGPVTPGGTALLPAVVTLRPSDELDPPVLTAPPGPGTYGRGTHTEMSAALPWAN</sequence>
<evidence type="ECO:0000256" key="3">
    <source>
        <dbReference type="ARBA" id="ARBA00023163"/>
    </source>
</evidence>
<dbReference type="InterPro" id="IPR018060">
    <property type="entry name" value="HTH_AraC"/>
</dbReference>
<dbReference type="InterPro" id="IPR018062">
    <property type="entry name" value="HTH_AraC-typ_CS"/>
</dbReference>
<feature type="region of interest" description="Disordered" evidence="4">
    <location>
        <begin position="260"/>
        <end position="280"/>
    </location>
</feature>
<dbReference type="EMBL" id="JBHMCR010000009">
    <property type="protein sequence ID" value="MFB9522392.1"/>
    <property type="molecule type" value="Genomic_DNA"/>
</dbReference>
<dbReference type="Gene3D" id="1.10.10.60">
    <property type="entry name" value="Homeodomain-like"/>
    <property type="match status" value="2"/>
</dbReference>
<dbReference type="PRINTS" id="PR00032">
    <property type="entry name" value="HTHARAC"/>
</dbReference>
<dbReference type="SUPFAM" id="SSF46689">
    <property type="entry name" value="Homeodomain-like"/>
    <property type="match status" value="2"/>
</dbReference>
<dbReference type="PANTHER" id="PTHR46796">
    <property type="entry name" value="HTH-TYPE TRANSCRIPTIONAL ACTIVATOR RHAS-RELATED"/>
    <property type="match status" value="1"/>
</dbReference>
<keyword evidence="3" id="KW-0804">Transcription</keyword>
<accession>A0ABV5PGP1</accession>
<comment type="caution">
    <text evidence="6">The sequence shown here is derived from an EMBL/GenBank/DDBJ whole genome shotgun (WGS) entry which is preliminary data.</text>
</comment>
<evidence type="ECO:0000259" key="5">
    <source>
        <dbReference type="PROSITE" id="PS01124"/>
    </source>
</evidence>
<organism evidence="6 7">
    <name type="scientific">Streptomyces cremeus</name>
    <dbReference type="NCBI Taxonomy" id="66881"/>
    <lineage>
        <taxon>Bacteria</taxon>
        <taxon>Bacillati</taxon>
        <taxon>Actinomycetota</taxon>
        <taxon>Actinomycetes</taxon>
        <taxon>Kitasatosporales</taxon>
        <taxon>Streptomycetaceae</taxon>
        <taxon>Streptomyces</taxon>
    </lineage>
</organism>
<name>A0ABV5PGP1_STRCM</name>
<dbReference type="RefSeq" id="WP_345229100.1">
    <property type="nucleotide sequence ID" value="NZ_BAAAXE010000015.1"/>
</dbReference>
<feature type="domain" description="HTH araC/xylS-type" evidence="5">
    <location>
        <begin position="11"/>
        <end position="109"/>
    </location>
</feature>
<dbReference type="Proteomes" id="UP001589718">
    <property type="component" value="Unassembled WGS sequence"/>
</dbReference>
<reference evidence="6 7" key="1">
    <citation type="submission" date="2024-09" db="EMBL/GenBank/DDBJ databases">
        <authorList>
            <person name="Sun Q."/>
            <person name="Mori K."/>
        </authorList>
    </citation>
    <scope>NUCLEOTIDE SEQUENCE [LARGE SCALE GENOMIC DNA]</scope>
    <source>
        <strain evidence="6 7">JCM 4362</strain>
    </source>
</reference>
<dbReference type="InterPro" id="IPR050204">
    <property type="entry name" value="AraC_XylS_family_regulators"/>
</dbReference>
<evidence type="ECO:0000313" key="7">
    <source>
        <dbReference type="Proteomes" id="UP001589718"/>
    </source>
</evidence>
<dbReference type="SMART" id="SM00342">
    <property type="entry name" value="HTH_ARAC"/>
    <property type="match status" value="1"/>
</dbReference>
<protein>
    <submittedName>
        <fullName evidence="6">Helix-turn-helix transcriptional regulator</fullName>
    </submittedName>
</protein>
<dbReference type="PROSITE" id="PS00041">
    <property type="entry name" value="HTH_ARAC_FAMILY_1"/>
    <property type="match status" value="1"/>
</dbReference>
<keyword evidence="7" id="KW-1185">Reference proteome</keyword>
<dbReference type="Pfam" id="PF12833">
    <property type="entry name" value="HTH_18"/>
    <property type="match status" value="1"/>
</dbReference>
<evidence type="ECO:0000256" key="2">
    <source>
        <dbReference type="ARBA" id="ARBA00023125"/>
    </source>
</evidence>
<keyword evidence="1" id="KW-0805">Transcription regulation</keyword>